<accession>A0A402DBM9</accession>
<dbReference type="AlphaFoldDB" id="A0A402DBM9"/>
<dbReference type="RefSeq" id="WP_002736204.1">
    <property type="nucleotide sequence ID" value="NZ_BIFY01000019.1"/>
</dbReference>
<organism evidence="1 2">
    <name type="scientific">Microcystis aeruginosa NIES-4285</name>
    <dbReference type="NCBI Taxonomy" id="2497681"/>
    <lineage>
        <taxon>Bacteria</taxon>
        <taxon>Bacillati</taxon>
        <taxon>Cyanobacteriota</taxon>
        <taxon>Cyanophyceae</taxon>
        <taxon>Oscillatoriophycideae</taxon>
        <taxon>Chroococcales</taxon>
        <taxon>Microcystaceae</taxon>
        <taxon>Microcystis</taxon>
    </lineage>
</organism>
<comment type="caution">
    <text evidence="1">The sequence shown here is derived from an EMBL/GenBank/DDBJ whole genome shotgun (WGS) entry which is preliminary data.</text>
</comment>
<dbReference type="EMBL" id="BIFY01000019">
    <property type="protein sequence ID" value="GCE59662.1"/>
    <property type="molecule type" value="Genomic_DNA"/>
</dbReference>
<proteinExistence type="predicted"/>
<sequence length="66" mass="7859">MSKLESIQAEIETLTPDDFTYLKNWINELDEQKWDKEIEEDSNEGKLDFLIKEALLEKSKNQLQEL</sequence>
<dbReference type="Proteomes" id="UP000289660">
    <property type="component" value="Unassembled WGS sequence"/>
</dbReference>
<evidence type="ECO:0000313" key="2">
    <source>
        <dbReference type="Proteomes" id="UP000289660"/>
    </source>
</evidence>
<reference evidence="2" key="1">
    <citation type="submission" date="2018-12" db="EMBL/GenBank/DDBJ databases">
        <title>Genome sequence of Microcystis aeruginosa NIES-4285.</title>
        <authorList>
            <person name="Tanabe Y."/>
        </authorList>
    </citation>
    <scope>NUCLEOTIDE SEQUENCE [LARGE SCALE GENOMIC DNA]</scope>
    <source>
        <strain evidence="2">NIES-4285</strain>
    </source>
</reference>
<gene>
    <name evidence="1" type="ORF">MiAbB_01580</name>
</gene>
<name>A0A402DBM9_MICAE</name>
<evidence type="ECO:0000313" key="1">
    <source>
        <dbReference type="EMBL" id="GCE59662.1"/>
    </source>
</evidence>
<protein>
    <submittedName>
        <fullName evidence="1">Uncharacterized protein</fullName>
    </submittedName>
</protein>